<keyword evidence="2" id="KW-0812">Transmembrane</keyword>
<comment type="caution">
    <text evidence="3">The sequence shown here is derived from an EMBL/GenBank/DDBJ whole genome shotgun (WGS) entry which is preliminary data.</text>
</comment>
<reference evidence="3 4" key="1">
    <citation type="journal article" date="2020" name="bioRxiv">
        <title>Metabolic contributions of an alphaproteobacterial endosymbiont in the apicomplexan Cardiosporidium cionae.</title>
        <authorList>
            <person name="Hunter E.S."/>
            <person name="Paight C.J."/>
            <person name="Lane C.E."/>
        </authorList>
    </citation>
    <scope>NUCLEOTIDE SEQUENCE [LARGE SCALE GENOMIC DNA]</scope>
    <source>
        <strain evidence="3">ESH_2018</strain>
    </source>
</reference>
<evidence type="ECO:0000256" key="2">
    <source>
        <dbReference type="SAM" id="Phobius"/>
    </source>
</evidence>
<gene>
    <name evidence="3" type="ORF">IE077_000418</name>
</gene>
<dbReference type="Proteomes" id="UP000823046">
    <property type="component" value="Unassembled WGS sequence"/>
</dbReference>
<sequence length="459" mass="52303">MRFSLLYLCVSLISYFILFYILFFIFDLKGYYLEKIEGETLLNKWMTCFKMHQENGNYSKRIVYKIQDLLDLKDNGWSKKIFKEKAKTVAQIHEDAYEDELKGGSIVSVQAGIYALIGGTDPQPYHHYLVQQHILYQTKRHAKNSLRETPSTSKEHFPPPPLLPSSKDILIEPPRTGGVSQTNEKKERCLLPSSGVDGEGDGGSNGVETNPSDDSMAVHRADVLPETTKQESGEFPPTNSPTRDSSLLSPQNSLIETLQRFSSSADMETSLKKILDIWSTYRDPQEKAEEFISMCDWIFRTEEEAIICMKYSKIFHCLTNDLSKAASDTSSTFLLINQLFECINKHFQTEPPEEIFSFVGHICASLLMALPSPFSFHSSDASLRLIFPSVQTVAISCVVAMHRRILHQNEILAEEFWEFGKQQLCLTFENLTMEELHEIFDKISLAEESTLNKNNSLKD</sequence>
<evidence type="ECO:0000256" key="1">
    <source>
        <dbReference type="SAM" id="MobiDB-lite"/>
    </source>
</evidence>
<proteinExistence type="predicted"/>
<accession>A0ABQ7J4F8</accession>
<evidence type="ECO:0000313" key="4">
    <source>
        <dbReference type="Proteomes" id="UP000823046"/>
    </source>
</evidence>
<evidence type="ECO:0000313" key="3">
    <source>
        <dbReference type="EMBL" id="KAF8817916.1"/>
    </source>
</evidence>
<dbReference type="EMBL" id="JADAQX010001222">
    <property type="protein sequence ID" value="KAF8817916.1"/>
    <property type="molecule type" value="Genomic_DNA"/>
</dbReference>
<organism evidence="3 4">
    <name type="scientific">Cardiosporidium cionae</name>
    <dbReference type="NCBI Taxonomy" id="476202"/>
    <lineage>
        <taxon>Eukaryota</taxon>
        <taxon>Sar</taxon>
        <taxon>Alveolata</taxon>
        <taxon>Apicomplexa</taxon>
        <taxon>Aconoidasida</taxon>
        <taxon>Nephromycida</taxon>
        <taxon>Cardiosporidium</taxon>
    </lineage>
</organism>
<protein>
    <submittedName>
        <fullName evidence="3">Uncharacterized protein</fullName>
    </submittedName>
</protein>
<feature type="compositionally biased region" description="Basic and acidic residues" evidence="1">
    <location>
        <begin position="216"/>
        <end position="232"/>
    </location>
</feature>
<keyword evidence="2" id="KW-0472">Membrane</keyword>
<name>A0ABQ7J4F8_9APIC</name>
<keyword evidence="2" id="KW-1133">Transmembrane helix</keyword>
<feature type="transmembrane region" description="Helical" evidence="2">
    <location>
        <begin position="6"/>
        <end position="26"/>
    </location>
</feature>
<keyword evidence="4" id="KW-1185">Reference proteome</keyword>
<feature type="region of interest" description="Disordered" evidence="1">
    <location>
        <begin position="140"/>
        <end position="248"/>
    </location>
</feature>
<dbReference type="Gene3D" id="1.25.40.180">
    <property type="match status" value="1"/>
</dbReference>